<name>A0ABT5S0G3_9BURK</name>
<dbReference type="EMBL" id="JAPCKI010000013">
    <property type="protein sequence ID" value="MDD2179444.1"/>
    <property type="molecule type" value="Genomic_DNA"/>
</dbReference>
<accession>A0ABT5S0G3</accession>
<keyword evidence="2" id="KW-1185">Reference proteome</keyword>
<reference evidence="1" key="1">
    <citation type="submission" date="2022-10" db="EMBL/GenBank/DDBJ databases">
        <title>Description of microaerobic benzene degrading bacteria.</title>
        <authorList>
            <person name="Bedics A."/>
            <person name="Tancsics A."/>
            <person name="Banerjee S."/>
        </authorList>
    </citation>
    <scope>NUCLEOTIDE SEQUENCE</scope>
    <source>
        <strain evidence="1">D2M1</strain>
    </source>
</reference>
<evidence type="ECO:0000313" key="1">
    <source>
        <dbReference type="EMBL" id="MDD2179444.1"/>
    </source>
</evidence>
<sequence length="157" mass="18098">MLNIEKDENGLVWHCRVAALLLRELPSNPHTNHHIRSAIREASVAIRGKHQKFPKNVDFYSTAARDQLTYGDASGLVREHVVPVSIISKKIFELNNPIEINIINIVHEWTILALITHKEHELLRENGLYDKMPKNWCGVDKFSRYKELAIELFPTPT</sequence>
<evidence type="ECO:0000313" key="2">
    <source>
        <dbReference type="Proteomes" id="UP001148932"/>
    </source>
</evidence>
<dbReference type="Proteomes" id="UP001148932">
    <property type="component" value="Unassembled WGS sequence"/>
</dbReference>
<proteinExistence type="predicted"/>
<gene>
    <name evidence="1" type="ORF">OIN59_18560</name>
</gene>
<dbReference type="RefSeq" id="WP_274112589.1">
    <property type="nucleotide sequence ID" value="NZ_JAPCKI010000013.1"/>
</dbReference>
<organism evidence="1 2">
    <name type="scientific">Acidovorax benzenivorans</name>
    <dbReference type="NCBI Taxonomy" id="2987520"/>
    <lineage>
        <taxon>Bacteria</taxon>
        <taxon>Pseudomonadati</taxon>
        <taxon>Pseudomonadota</taxon>
        <taxon>Betaproteobacteria</taxon>
        <taxon>Burkholderiales</taxon>
        <taxon>Comamonadaceae</taxon>
        <taxon>Acidovorax</taxon>
    </lineage>
</organism>
<protein>
    <submittedName>
        <fullName evidence="1">Uncharacterized protein</fullName>
    </submittedName>
</protein>
<comment type="caution">
    <text evidence="1">The sequence shown here is derived from an EMBL/GenBank/DDBJ whole genome shotgun (WGS) entry which is preliminary data.</text>
</comment>